<dbReference type="Gene3D" id="3.40.630.10">
    <property type="entry name" value="Zn peptidases"/>
    <property type="match status" value="1"/>
</dbReference>
<dbReference type="AlphaFoldDB" id="A0A0C1VDI6"/>
<keyword evidence="4" id="KW-0378">Hydrolase</keyword>
<evidence type="ECO:0000256" key="8">
    <source>
        <dbReference type="ARBA" id="ARBA00050061"/>
    </source>
</evidence>
<evidence type="ECO:0000256" key="4">
    <source>
        <dbReference type="ARBA" id="ARBA00022801"/>
    </source>
</evidence>
<dbReference type="Gene3D" id="3.40.220.10">
    <property type="entry name" value="Leucine Aminopeptidase, subunit E, domain 1"/>
    <property type="match status" value="1"/>
</dbReference>
<dbReference type="PANTHER" id="PTHR11963:SF20">
    <property type="entry name" value="PEPTIDASE B"/>
    <property type="match status" value="1"/>
</dbReference>
<dbReference type="InterPro" id="IPR000819">
    <property type="entry name" value="Peptidase_M17_C"/>
</dbReference>
<dbReference type="SUPFAM" id="SSF53187">
    <property type="entry name" value="Zn-dependent exopeptidases"/>
    <property type="match status" value="1"/>
</dbReference>
<dbReference type="CDD" id="cd00433">
    <property type="entry name" value="Peptidase_M17"/>
    <property type="match status" value="1"/>
</dbReference>
<dbReference type="GO" id="GO:0006508">
    <property type="term" value="P:proteolysis"/>
    <property type="evidence" value="ECO:0007669"/>
    <property type="project" value="UniProtKB-KW"/>
</dbReference>
<keyword evidence="3" id="KW-0645">Protease</keyword>
<dbReference type="PRINTS" id="PR00481">
    <property type="entry name" value="LAMNOPPTDASE"/>
</dbReference>
<dbReference type="Pfam" id="PF21337">
    <property type="entry name" value="Peptidase_M17_N_1"/>
    <property type="match status" value="1"/>
</dbReference>
<evidence type="ECO:0000256" key="7">
    <source>
        <dbReference type="ARBA" id="ARBA00050021"/>
    </source>
</evidence>
<dbReference type="GO" id="GO:0005737">
    <property type="term" value="C:cytoplasm"/>
    <property type="evidence" value="ECO:0007669"/>
    <property type="project" value="InterPro"/>
</dbReference>
<dbReference type="PANTHER" id="PTHR11963">
    <property type="entry name" value="LEUCINE AMINOPEPTIDASE-RELATED"/>
    <property type="match status" value="1"/>
</dbReference>
<evidence type="ECO:0000256" key="6">
    <source>
        <dbReference type="ARBA" id="ARBA00049972"/>
    </source>
</evidence>
<evidence type="ECO:0000313" key="10">
    <source>
        <dbReference type="EMBL" id="NEV65586.1"/>
    </source>
</evidence>
<evidence type="ECO:0000256" key="3">
    <source>
        <dbReference type="ARBA" id="ARBA00022670"/>
    </source>
</evidence>
<organism evidence="10">
    <name type="scientific">Lyngbya confervoides BDU141951</name>
    <dbReference type="NCBI Taxonomy" id="1574623"/>
    <lineage>
        <taxon>Bacteria</taxon>
        <taxon>Bacillati</taxon>
        <taxon>Cyanobacteriota</taxon>
        <taxon>Cyanophyceae</taxon>
        <taxon>Oscillatoriophycideae</taxon>
        <taxon>Oscillatoriales</taxon>
        <taxon>Microcoleaceae</taxon>
        <taxon>Lyngbya</taxon>
    </lineage>
</organism>
<dbReference type="InterPro" id="IPR011356">
    <property type="entry name" value="Leucine_aapep/pepB"/>
</dbReference>
<dbReference type="PROSITE" id="PS00631">
    <property type="entry name" value="CYTOSOL_AP"/>
    <property type="match status" value="1"/>
</dbReference>
<evidence type="ECO:0000256" key="1">
    <source>
        <dbReference type="ARBA" id="ARBA00009528"/>
    </source>
</evidence>
<proteinExistence type="inferred from homology"/>
<dbReference type="GO" id="GO:0030145">
    <property type="term" value="F:manganese ion binding"/>
    <property type="evidence" value="ECO:0007669"/>
    <property type="project" value="InterPro"/>
</dbReference>
<reference evidence="10" key="3">
    <citation type="submission" date="2020-02" db="EMBL/GenBank/DDBJ databases">
        <authorList>
            <person name="Sarangi A.N."/>
            <person name="Ghosh S."/>
            <person name="Mukherjee M."/>
            <person name="Tripathy S."/>
        </authorList>
    </citation>
    <scope>NUCLEOTIDE SEQUENCE</scope>
    <source>
        <strain evidence="10">BDU141951</strain>
    </source>
</reference>
<evidence type="ECO:0000259" key="9">
    <source>
        <dbReference type="PROSITE" id="PS00631"/>
    </source>
</evidence>
<dbReference type="Pfam" id="PF00883">
    <property type="entry name" value="Peptidase_M17"/>
    <property type="match status" value="1"/>
</dbReference>
<reference evidence="10" key="2">
    <citation type="journal article" date="2015" name="Genome Announc.">
        <title>Draft Genome Sequence of Filamentous Marine Cyanobacterium Lyngbya confervoides Strain BDU141951.</title>
        <authorList>
            <person name="Chandrababunaidu M.M."/>
            <person name="Sen D."/>
            <person name="Tripathy S."/>
        </authorList>
    </citation>
    <scope>NUCLEOTIDE SEQUENCE</scope>
    <source>
        <strain evidence="10">BDU141951</strain>
    </source>
</reference>
<reference evidence="10" key="1">
    <citation type="submission" date="2014-11" db="EMBL/GenBank/DDBJ databases">
        <authorList>
            <person name="Malar M.C."/>
            <person name="Sen D."/>
            <person name="Tripathy S."/>
        </authorList>
    </citation>
    <scope>NUCLEOTIDE SEQUENCE</scope>
    <source>
        <strain evidence="10">BDU141951</strain>
    </source>
</reference>
<name>A0A0C1VDI6_9CYAN</name>
<accession>A0A0C1VDI6</accession>
<dbReference type="InterPro" id="IPR043472">
    <property type="entry name" value="Macro_dom-like"/>
</dbReference>
<comment type="caution">
    <text evidence="10">The sequence shown here is derived from an EMBL/GenBank/DDBJ whole genome shotgun (WGS) entry which is preliminary data.</text>
</comment>
<sequence length="452" mass="49006">MSSTTPIPILLVTADQLQTHFKAEKNWIDAMGFKAEPGTFCLLPGAQQSLSKVLVGRPETLDMWLLGLLSQSLPANRYELTSDLTPDEATALTLGWRLGQYAFNRYKQTKPGAIAELLPPDNADLAYIDAVVEATFLARDLINTPANNMGPDDLEEAARILAVTYDADLNVTKGKQLEAENYPMIYAVGQASVSAPRLIDLRWGDVDAPKVTLVGKGVCFDSGGLDLKPAKGMLMMKKDMGGAAHVLGLATMIMKLNLPVCLRVLIPAVENSVAGNAMRPLDVIPTRKGITVEVGNTDAEGRLVLADALWEASSEQPELIVDFATLTGAARVALGTELPAFFCNDPAFLEPLEKAMQATTDPLWNLPLHEPYRELLNSKVADLSNVSSGSYGGAITAALFLQEFIQAQIPWIHIDVMAWNLRNLPGRPEGGEVMGMRTIFELIQQQIAVPQN</sequence>
<feature type="domain" description="Cytosol aminopeptidase" evidence="9">
    <location>
        <begin position="296"/>
        <end position="303"/>
    </location>
</feature>
<dbReference type="GO" id="GO:0070006">
    <property type="term" value="F:metalloaminopeptidase activity"/>
    <property type="evidence" value="ECO:0007669"/>
    <property type="project" value="InterPro"/>
</dbReference>
<comment type="similarity">
    <text evidence="1">Belongs to the peptidase M17 family.</text>
</comment>
<dbReference type="EMBL" id="JTHE02000002">
    <property type="protein sequence ID" value="NEV65586.1"/>
    <property type="molecule type" value="Genomic_DNA"/>
</dbReference>
<dbReference type="InterPro" id="IPR048816">
    <property type="entry name" value="Peptidase_M17_N_1"/>
</dbReference>
<evidence type="ECO:0000256" key="5">
    <source>
        <dbReference type="ARBA" id="ARBA00033172"/>
    </source>
</evidence>
<gene>
    <name evidence="10" type="ORF">QQ91_000460</name>
</gene>
<evidence type="ECO:0000256" key="2">
    <source>
        <dbReference type="ARBA" id="ARBA00022438"/>
    </source>
</evidence>
<protein>
    <recommendedName>
        <fullName evidence="7">Probable cytosol aminopeptidase</fullName>
    </recommendedName>
    <alternativeName>
        <fullName evidence="8">Leucine aminopeptidase</fullName>
    </alternativeName>
    <alternativeName>
        <fullName evidence="5">Leucyl aminopeptidase</fullName>
    </alternativeName>
</protein>
<comment type="function">
    <text evidence="6">Presumably involved in the processing and regular turnover of intracellular proteins. Catalyzes the removal of unsubstituted N-terminal amino acids from various peptides.</text>
</comment>
<keyword evidence="2 10" id="KW-0031">Aminopeptidase</keyword>